<feature type="domain" description="Peptidase M10 metallopeptidase" evidence="6">
    <location>
        <begin position="55"/>
        <end position="201"/>
    </location>
</feature>
<dbReference type="InterPro" id="IPR001818">
    <property type="entry name" value="Pept_M10_metallopeptidase"/>
</dbReference>
<keyword evidence="5" id="KW-0732">Signal</keyword>
<name>A0A916VHY9_9LACO</name>
<keyword evidence="4" id="KW-0862">Zinc</keyword>
<keyword evidence="2" id="KW-0479">Metal-binding</keyword>
<dbReference type="CDD" id="cd04268">
    <property type="entry name" value="ZnMc_MMP_like"/>
    <property type="match status" value="1"/>
</dbReference>
<protein>
    <recommendedName>
        <fullName evidence="6">Peptidase M10 metallopeptidase domain-containing protein</fullName>
    </recommendedName>
</protein>
<feature type="chain" id="PRO_5039633067" description="Peptidase M10 metallopeptidase domain-containing protein" evidence="5">
    <location>
        <begin position="20"/>
        <end position="202"/>
    </location>
</feature>
<keyword evidence="1" id="KW-0645">Protease</keyword>
<dbReference type="SUPFAM" id="SSF55486">
    <property type="entry name" value="Metalloproteases ('zincins'), catalytic domain"/>
    <property type="match status" value="1"/>
</dbReference>
<evidence type="ECO:0000256" key="4">
    <source>
        <dbReference type="ARBA" id="ARBA00022833"/>
    </source>
</evidence>
<dbReference type="GO" id="GO:0004222">
    <property type="term" value="F:metalloendopeptidase activity"/>
    <property type="evidence" value="ECO:0007669"/>
    <property type="project" value="InterPro"/>
</dbReference>
<reference evidence="7" key="1">
    <citation type="submission" date="2020-08" db="EMBL/GenBank/DDBJ databases">
        <title>Taxonomic study for Lactobacillus species isolated from hardwood bark.</title>
        <authorList>
            <person name="Tohno M."/>
            <person name="Tanizawa Y."/>
        </authorList>
    </citation>
    <scope>NUCLEOTIDE SEQUENCE</scope>
    <source>
        <strain evidence="7">B40</strain>
    </source>
</reference>
<dbReference type="GO" id="GO:0008270">
    <property type="term" value="F:zinc ion binding"/>
    <property type="evidence" value="ECO:0007669"/>
    <property type="project" value="InterPro"/>
</dbReference>
<evidence type="ECO:0000256" key="1">
    <source>
        <dbReference type="ARBA" id="ARBA00022670"/>
    </source>
</evidence>
<dbReference type="PROSITE" id="PS51257">
    <property type="entry name" value="PROKAR_LIPOPROTEIN"/>
    <property type="match status" value="1"/>
</dbReference>
<evidence type="ECO:0000259" key="6">
    <source>
        <dbReference type="Pfam" id="PF00413"/>
    </source>
</evidence>
<dbReference type="Pfam" id="PF00413">
    <property type="entry name" value="Peptidase_M10"/>
    <property type="match status" value="1"/>
</dbReference>
<dbReference type="EMBL" id="BMAY01000004">
    <property type="protein sequence ID" value="GFZ26788.1"/>
    <property type="molecule type" value="Genomic_DNA"/>
</dbReference>
<dbReference type="Proteomes" id="UP000677218">
    <property type="component" value="Unassembled WGS sequence"/>
</dbReference>
<evidence type="ECO:0000256" key="3">
    <source>
        <dbReference type="ARBA" id="ARBA00022801"/>
    </source>
</evidence>
<keyword evidence="3" id="KW-0378">Hydrolase</keyword>
<keyword evidence="8" id="KW-1185">Reference proteome</keyword>
<accession>A0A916VHY9</accession>
<dbReference type="GO" id="GO:0031012">
    <property type="term" value="C:extracellular matrix"/>
    <property type="evidence" value="ECO:0007669"/>
    <property type="project" value="InterPro"/>
</dbReference>
<evidence type="ECO:0000313" key="7">
    <source>
        <dbReference type="EMBL" id="GFZ26788.1"/>
    </source>
</evidence>
<proteinExistence type="predicted"/>
<evidence type="ECO:0000256" key="5">
    <source>
        <dbReference type="SAM" id="SignalP"/>
    </source>
</evidence>
<dbReference type="RefSeq" id="WP_212780486.1">
    <property type="nucleotide sequence ID" value="NZ_BMAY01000004.1"/>
</dbReference>
<feature type="signal peptide" evidence="5">
    <location>
        <begin position="1"/>
        <end position="19"/>
    </location>
</feature>
<dbReference type="InterPro" id="IPR024079">
    <property type="entry name" value="MetalloPept_cat_dom_sf"/>
</dbReference>
<gene>
    <name evidence="7" type="ORF">LCB40_06680</name>
</gene>
<sequence>MKAKNILTATLVSFVAAGACWLSTNQSNVKQGAYGVTTNLVTVDGTETVTGSAHKWGKDTARVYVSISSKSKSKKKLKQATYKAISRWNSTKSFHFSKTSKKSKADIVVTLTKSRNNAAGQTTTSYDLDSGELLDANVRLNTYYLLSKRYKYSYTRLVNTAEHELGHAIGLKHNRHVSVMYPSGSRYCIHKIDVKNTNKLYK</sequence>
<comment type="caution">
    <text evidence="7">The sequence shown here is derived from an EMBL/GenBank/DDBJ whole genome shotgun (WGS) entry which is preliminary data.</text>
</comment>
<evidence type="ECO:0000256" key="2">
    <source>
        <dbReference type="ARBA" id="ARBA00022723"/>
    </source>
</evidence>
<dbReference type="Gene3D" id="3.40.390.10">
    <property type="entry name" value="Collagenase (Catalytic Domain)"/>
    <property type="match status" value="1"/>
</dbReference>
<evidence type="ECO:0000313" key="8">
    <source>
        <dbReference type="Proteomes" id="UP000677218"/>
    </source>
</evidence>
<dbReference type="GO" id="GO:0006508">
    <property type="term" value="P:proteolysis"/>
    <property type="evidence" value="ECO:0007669"/>
    <property type="project" value="UniProtKB-KW"/>
</dbReference>
<dbReference type="AlphaFoldDB" id="A0A916VHY9"/>
<organism evidence="7 8">
    <name type="scientific">Lactobacillus corticis</name>
    <dbReference type="NCBI Taxonomy" id="2201249"/>
    <lineage>
        <taxon>Bacteria</taxon>
        <taxon>Bacillati</taxon>
        <taxon>Bacillota</taxon>
        <taxon>Bacilli</taxon>
        <taxon>Lactobacillales</taxon>
        <taxon>Lactobacillaceae</taxon>
        <taxon>Lactobacillus</taxon>
    </lineage>
</organism>